<keyword evidence="3" id="KW-1185">Reference proteome</keyword>
<feature type="transmembrane region" description="Helical" evidence="1">
    <location>
        <begin position="87"/>
        <end position="108"/>
    </location>
</feature>
<evidence type="ECO:0000256" key="1">
    <source>
        <dbReference type="SAM" id="Phobius"/>
    </source>
</evidence>
<evidence type="ECO:0000313" key="3">
    <source>
        <dbReference type="Proteomes" id="UP000031036"/>
    </source>
</evidence>
<dbReference type="EMBL" id="JPKZ01002986">
    <property type="protein sequence ID" value="KHN73929.1"/>
    <property type="molecule type" value="Genomic_DNA"/>
</dbReference>
<gene>
    <name evidence="2" type="ORF">Tcan_00187</name>
</gene>
<proteinExistence type="predicted"/>
<accession>A0A0B2UXH4</accession>
<dbReference type="Proteomes" id="UP000031036">
    <property type="component" value="Unassembled WGS sequence"/>
</dbReference>
<keyword evidence="1" id="KW-0812">Transmembrane</keyword>
<name>A0A0B2UXH4_TOXCA</name>
<keyword evidence="1" id="KW-1133">Transmembrane helix</keyword>
<comment type="caution">
    <text evidence="2">The sequence shown here is derived from an EMBL/GenBank/DDBJ whole genome shotgun (WGS) entry which is preliminary data.</text>
</comment>
<dbReference type="AlphaFoldDB" id="A0A0B2UXH4"/>
<evidence type="ECO:0000313" key="2">
    <source>
        <dbReference type="EMBL" id="KHN73929.1"/>
    </source>
</evidence>
<keyword evidence="1" id="KW-0472">Membrane</keyword>
<reference evidence="2 3" key="1">
    <citation type="submission" date="2014-11" db="EMBL/GenBank/DDBJ databases">
        <title>Genetic blueprint of the zoonotic pathogen Toxocara canis.</title>
        <authorList>
            <person name="Zhu X.-Q."/>
            <person name="Korhonen P.K."/>
            <person name="Cai H."/>
            <person name="Young N.D."/>
            <person name="Nejsum P."/>
            <person name="von Samson-Himmelstjerna G."/>
            <person name="Boag P.R."/>
            <person name="Tan P."/>
            <person name="Li Q."/>
            <person name="Min J."/>
            <person name="Yang Y."/>
            <person name="Wang X."/>
            <person name="Fang X."/>
            <person name="Hall R.S."/>
            <person name="Hofmann A."/>
            <person name="Sternberg P.W."/>
            <person name="Jex A.R."/>
            <person name="Gasser R.B."/>
        </authorList>
    </citation>
    <scope>NUCLEOTIDE SEQUENCE [LARGE SCALE GENOMIC DNA]</scope>
    <source>
        <strain evidence="2">PN_DK_2014</strain>
    </source>
</reference>
<feature type="transmembrane region" description="Helical" evidence="1">
    <location>
        <begin position="54"/>
        <end position="75"/>
    </location>
</feature>
<sequence length="126" mass="14159">MNVKLWNDTYTFAFEETFDLVLEKTLNSSITVASPYPCAGKGLDCADLLTLHNLFVLLGIITRTVLAALMMIVSLTMIDTDNQLKHFIVNLFGICIPSDLLITTRQILMVADLFQSVFDLEWLAQL</sequence>
<organism evidence="2 3">
    <name type="scientific">Toxocara canis</name>
    <name type="common">Canine roundworm</name>
    <dbReference type="NCBI Taxonomy" id="6265"/>
    <lineage>
        <taxon>Eukaryota</taxon>
        <taxon>Metazoa</taxon>
        <taxon>Ecdysozoa</taxon>
        <taxon>Nematoda</taxon>
        <taxon>Chromadorea</taxon>
        <taxon>Rhabditida</taxon>
        <taxon>Spirurina</taxon>
        <taxon>Ascaridomorpha</taxon>
        <taxon>Ascaridoidea</taxon>
        <taxon>Toxocaridae</taxon>
        <taxon>Toxocara</taxon>
    </lineage>
</organism>
<protein>
    <submittedName>
        <fullName evidence="2">Uncharacterized protein</fullName>
    </submittedName>
</protein>